<gene>
    <name evidence="10" type="ORF">NIDE1172</name>
</gene>
<dbReference type="AlphaFoldDB" id="D8PCH0"/>
<keyword evidence="7 9" id="KW-1133">Transmembrane helix</keyword>
<feature type="transmembrane region" description="Helical" evidence="9">
    <location>
        <begin position="21"/>
        <end position="40"/>
    </location>
</feature>
<proteinExistence type="predicted"/>
<keyword evidence="1" id="KW-0813">Transport</keyword>
<dbReference type="EMBL" id="FP929003">
    <property type="protein sequence ID" value="CBK40929.1"/>
    <property type="molecule type" value="Genomic_DNA"/>
</dbReference>
<dbReference type="STRING" id="330214.NIDE1172"/>
<name>D8PCH0_9BACT</name>
<dbReference type="eggNOG" id="COG4402">
    <property type="taxonomic scope" value="Bacteria"/>
</dbReference>
<protein>
    <recommendedName>
        <fullName evidence="12">DUF2330 domain-containing protein</fullName>
    </recommendedName>
</protein>
<evidence type="ECO:0000256" key="3">
    <source>
        <dbReference type="ARBA" id="ARBA00022630"/>
    </source>
</evidence>
<evidence type="ECO:0000256" key="2">
    <source>
        <dbReference type="ARBA" id="ARBA00022553"/>
    </source>
</evidence>
<evidence type="ECO:0000256" key="4">
    <source>
        <dbReference type="ARBA" id="ARBA00022643"/>
    </source>
</evidence>
<dbReference type="GO" id="GO:0005886">
    <property type="term" value="C:plasma membrane"/>
    <property type="evidence" value="ECO:0007669"/>
    <property type="project" value="TreeGrafter"/>
</dbReference>
<dbReference type="eggNOG" id="COG1805">
    <property type="taxonomic scope" value="Bacteria"/>
</dbReference>
<evidence type="ECO:0000256" key="9">
    <source>
        <dbReference type="SAM" id="Phobius"/>
    </source>
</evidence>
<accession>D8PCH0</accession>
<evidence type="ECO:0000256" key="7">
    <source>
        <dbReference type="ARBA" id="ARBA00022989"/>
    </source>
</evidence>
<keyword evidence="2" id="KW-0597">Phosphoprotein</keyword>
<dbReference type="InterPro" id="IPR019283">
    <property type="entry name" value="DUF2330"/>
</dbReference>
<feature type="transmembrane region" description="Helical" evidence="9">
    <location>
        <begin position="141"/>
        <end position="158"/>
    </location>
</feature>
<dbReference type="PANTHER" id="PTHR30578:SF0">
    <property type="entry name" value="ION-TRANSLOCATING OXIDOREDUCTASE COMPLEX SUBUNIT D"/>
    <property type="match status" value="1"/>
</dbReference>
<dbReference type="OrthoDB" id="9759899at2"/>
<organism evidence="10 11">
    <name type="scientific">Nitrospira defluvii</name>
    <dbReference type="NCBI Taxonomy" id="330214"/>
    <lineage>
        <taxon>Bacteria</taxon>
        <taxon>Pseudomonadati</taxon>
        <taxon>Nitrospirota</taxon>
        <taxon>Nitrospiria</taxon>
        <taxon>Nitrospirales</taxon>
        <taxon>Nitrospiraceae</taxon>
        <taxon>Nitrospira</taxon>
    </lineage>
</organism>
<evidence type="ECO:0000256" key="1">
    <source>
        <dbReference type="ARBA" id="ARBA00022448"/>
    </source>
</evidence>
<dbReference type="KEGG" id="nde:NIDE1172"/>
<feature type="transmembrane region" description="Helical" evidence="9">
    <location>
        <begin position="115"/>
        <end position="135"/>
    </location>
</feature>
<evidence type="ECO:0000256" key="5">
    <source>
        <dbReference type="ARBA" id="ARBA00022692"/>
    </source>
</evidence>
<feature type="transmembrane region" description="Helical" evidence="9">
    <location>
        <begin position="221"/>
        <end position="240"/>
    </location>
</feature>
<reference evidence="10 11" key="1">
    <citation type="journal article" date="2010" name="Proc. Natl. Acad. Sci. U.S.A.">
        <title>A Nitrospira metagenome illuminates the physiology and evolution of globally important nitrite-oxidizing bacteria.</title>
        <authorList>
            <person name="Lucker S."/>
            <person name="Wagner M."/>
            <person name="Maixner F."/>
            <person name="Pelletier E."/>
            <person name="Koch H."/>
            <person name="Vacherie B."/>
            <person name="Rattei T."/>
            <person name="Sinninghe Damste J."/>
            <person name="Spieck E."/>
            <person name="Le Paslier D."/>
            <person name="Daims H."/>
        </authorList>
    </citation>
    <scope>NUCLEOTIDE SEQUENCE [LARGE SCALE GENOMIC DNA]</scope>
</reference>
<feature type="transmembrane region" description="Helical" evidence="9">
    <location>
        <begin position="90"/>
        <end position="108"/>
    </location>
</feature>
<keyword evidence="3" id="KW-0285">Flavoprotein</keyword>
<keyword evidence="4" id="KW-0288">FMN</keyword>
<dbReference type="Pfam" id="PF03116">
    <property type="entry name" value="NQR2_RnfD_RnfE"/>
    <property type="match status" value="1"/>
</dbReference>
<keyword evidence="11" id="KW-1185">Reference proteome</keyword>
<dbReference type="Proteomes" id="UP000001660">
    <property type="component" value="Chromosome"/>
</dbReference>
<dbReference type="InterPro" id="IPR004338">
    <property type="entry name" value="NqrB/RnfD"/>
</dbReference>
<sequence>MEHIEGTSQSNPSTHRRDPRLYQIASLGTLLIYGLFWLNFDLSFWQIAVTIGTALLTQYAGTRYAKLPCFDPKSALISSLSLCILLRTDHLAIAALASVVAVGSKFVFRWQEKHLFNPTNLALAVMLATGLGWISPGQWGQVVWFGFLVACLGSLVVTRAARADVTLAFLAVYVGLLFARALRLGDPLTIPLHQIDSGALLIFAFFMISDPKTTPDSRTGRMAYALCIALAALYVQFGLFRPNGPLWGLIACTPLVPVLDHLFPGARYAWTRASTGCASPNSSLHINARPSAGSHPRSAPVSLVSPTKEVLMRRVIVPSLLLTLGLLAWSGEASAFCGFYVGKADTQLFNKASEVAIARHENKTVITMANDFRGDVKEFALVVPVPTLLEREQIHVGNPAVLKHLADYSAPRLVEYFDENPCLRHELMERRSMDAMKSMAPASAPARERDKALGVTVEAEYMVGEYDILILSAKESNGLESWLTENGYRIPNGASVVLHSYLKQGMKFFVAKVNLGEQTKLGLTHLRPLQIAFESPKFMLPIRLGTVNADGAQELFIYFLTKQGRVETTNYRTVRLPEAQEIPLYVKNKFGDFYRDLFTQQVKRESERGLFMEYAWDMNWCDPCAANPLTADELRGLGVFWQDGTGRTGTSMPMAQNVFLTRLHVRYDAAHFPEDLMFQETSDRSNFQARYILRHPWSGTDECAAATAYRHQLRERYEREAHTLASLTGWNIGDIRRTMNIASVPAGEEKKWYQRLWVN</sequence>
<feature type="transmembrane region" description="Helical" evidence="9">
    <location>
        <begin position="165"/>
        <end position="182"/>
    </location>
</feature>
<evidence type="ECO:0000256" key="6">
    <source>
        <dbReference type="ARBA" id="ARBA00022967"/>
    </source>
</evidence>
<dbReference type="GO" id="GO:0055085">
    <property type="term" value="P:transmembrane transport"/>
    <property type="evidence" value="ECO:0007669"/>
    <property type="project" value="InterPro"/>
</dbReference>
<keyword evidence="5 9" id="KW-0812">Transmembrane</keyword>
<feature type="transmembrane region" description="Helical" evidence="9">
    <location>
        <begin position="188"/>
        <end position="209"/>
    </location>
</feature>
<keyword evidence="8 9" id="KW-0472">Membrane</keyword>
<evidence type="ECO:0008006" key="12">
    <source>
        <dbReference type="Google" id="ProtNLM"/>
    </source>
</evidence>
<dbReference type="HOGENOM" id="CLU_367121_0_0_0"/>
<evidence type="ECO:0000313" key="10">
    <source>
        <dbReference type="EMBL" id="CBK40929.1"/>
    </source>
</evidence>
<evidence type="ECO:0000313" key="11">
    <source>
        <dbReference type="Proteomes" id="UP000001660"/>
    </source>
</evidence>
<evidence type="ECO:0000256" key="8">
    <source>
        <dbReference type="ARBA" id="ARBA00023136"/>
    </source>
</evidence>
<dbReference type="Pfam" id="PF10092">
    <property type="entry name" value="DUF2330"/>
    <property type="match status" value="1"/>
</dbReference>
<keyword evidence="6" id="KW-1278">Translocase</keyword>
<dbReference type="PANTHER" id="PTHR30578">
    <property type="entry name" value="ELECTRON TRANSPORT COMPLEX PROTEIN RNFD"/>
    <property type="match status" value="1"/>
</dbReference>